<protein>
    <submittedName>
        <fullName evidence="1">Uncharacterized protein</fullName>
    </submittedName>
</protein>
<organism evidence="1 2">
    <name type="scientific">Rugamonas brunnea</name>
    <dbReference type="NCBI Taxonomy" id="2758569"/>
    <lineage>
        <taxon>Bacteria</taxon>
        <taxon>Pseudomonadati</taxon>
        <taxon>Pseudomonadota</taxon>
        <taxon>Betaproteobacteria</taxon>
        <taxon>Burkholderiales</taxon>
        <taxon>Oxalobacteraceae</taxon>
        <taxon>Telluria group</taxon>
        <taxon>Rugamonas</taxon>
    </lineage>
</organism>
<accession>A0A7W2IED4</accession>
<dbReference type="Proteomes" id="UP000534388">
    <property type="component" value="Unassembled WGS sequence"/>
</dbReference>
<evidence type="ECO:0000313" key="2">
    <source>
        <dbReference type="Proteomes" id="UP000534388"/>
    </source>
</evidence>
<dbReference type="AlphaFoldDB" id="A0A7W2IED4"/>
<name>A0A7W2IED4_9BURK</name>
<sequence length="132" mass="14933">MAIVKAYTPRLRDIKPMGKGGGYDASNKTFTPFAEISDELSAVEEILDAIAAAAEAGFLDSEKWVTQVFTTTDVLQKFLADYAQSYTDIYRTHDRWWQALGKMIEWPDEDSFVEARDIADKLWEQAQDTGQV</sequence>
<comment type="caution">
    <text evidence="1">The sequence shown here is derived from an EMBL/GenBank/DDBJ whole genome shotgun (WGS) entry which is preliminary data.</text>
</comment>
<proteinExistence type="predicted"/>
<dbReference type="EMBL" id="JACEZT010000029">
    <property type="protein sequence ID" value="MBA5640258.1"/>
    <property type="molecule type" value="Genomic_DNA"/>
</dbReference>
<gene>
    <name evidence="1" type="ORF">H3H37_24640</name>
</gene>
<reference evidence="1 2" key="1">
    <citation type="submission" date="2020-07" db="EMBL/GenBank/DDBJ databases">
        <title>Novel species isolated from subtropical streams in China.</title>
        <authorList>
            <person name="Lu H."/>
        </authorList>
    </citation>
    <scope>NUCLEOTIDE SEQUENCE [LARGE SCALE GENOMIC DNA]</scope>
    <source>
        <strain evidence="1 2">LX20W</strain>
    </source>
</reference>
<evidence type="ECO:0000313" key="1">
    <source>
        <dbReference type="EMBL" id="MBA5640258.1"/>
    </source>
</evidence>
<keyword evidence="2" id="KW-1185">Reference proteome</keyword>
<dbReference type="RefSeq" id="WP_182167510.1">
    <property type="nucleotide sequence ID" value="NZ_JACEZT010000029.1"/>
</dbReference>